<keyword evidence="2" id="KW-1133">Transmembrane helix</keyword>
<dbReference type="AlphaFoldDB" id="A0A1L9MWP0"/>
<sequence>MGVANQLVSAWQPTSQNLNGGRSRKAGRGGPRDTPDFSTALTGPFIQYLITPFSTMFGMGLVLAPSNGRVTKIFKDDTYLKNRRTLDLFGSGGSGT</sequence>
<gene>
    <name evidence="3" type="ORF">ASPTUDRAFT_46821</name>
</gene>
<protein>
    <submittedName>
        <fullName evidence="3">Uncharacterized protein</fullName>
    </submittedName>
</protein>
<reference evidence="4" key="1">
    <citation type="journal article" date="2017" name="Genome Biol.">
        <title>Comparative genomics reveals high biological diversity and specific adaptations in the industrially and medically important fungal genus Aspergillus.</title>
        <authorList>
            <person name="de Vries R.P."/>
            <person name="Riley R."/>
            <person name="Wiebenga A."/>
            <person name="Aguilar-Osorio G."/>
            <person name="Amillis S."/>
            <person name="Uchima C.A."/>
            <person name="Anderluh G."/>
            <person name="Asadollahi M."/>
            <person name="Askin M."/>
            <person name="Barry K."/>
            <person name="Battaglia E."/>
            <person name="Bayram O."/>
            <person name="Benocci T."/>
            <person name="Braus-Stromeyer S.A."/>
            <person name="Caldana C."/>
            <person name="Canovas D."/>
            <person name="Cerqueira G.C."/>
            <person name="Chen F."/>
            <person name="Chen W."/>
            <person name="Choi C."/>
            <person name="Clum A."/>
            <person name="Dos Santos R.A."/>
            <person name="Damasio A.R."/>
            <person name="Diallinas G."/>
            <person name="Emri T."/>
            <person name="Fekete E."/>
            <person name="Flipphi M."/>
            <person name="Freyberg S."/>
            <person name="Gallo A."/>
            <person name="Gournas C."/>
            <person name="Habgood R."/>
            <person name="Hainaut M."/>
            <person name="Harispe M.L."/>
            <person name="Henrissat B."/>
            <person name="Hilden K.S."/>
            <person name="Hope R."/>
            <person name="Hossain A."/>
            <person name="Karabika E."/>
            <person name="Karaffa L."/>
            <person name="Karanyi Z."/>
            <person name="Krasevec N."/>
            <person name="Kuo A."/>
            <person name="Kusch H."/>
            <person name="LaButti K."/>
            <person name="Lagendijk E.L."/>
            <person name="Lapidus A."/>
            <person name="Levasseur A."/>
            <person name="Lindquist E."/>
            <person name="Lipzen A."/>
            <person name="Logrieco A.F."/>
            <person name="MacCabe A."/>
            <person name="Maekelae M.R."/>
            <person name="Malavazi I."/>
            <person name="Melin P."/>
            <person name="Meyer V."/>
            <person name="Mielnichuk N."/>
            <person name="Miskei M."/>
            <person name="Molnar A.P."/>
            <person name="Mule G."/>
            <person name="Ngan C.Y."/>
            <person name="Orejas M."/>
            <person name="Orosz E."/>
            <person name="Ouedraogo J.P."/>
            <person name="Overkamp K.M."/>
            <person name="Park H.-S."/>
            <person name="Perrone G."/>
            <person name="Piumi F."/>
            <person name="Punt P.J."/>
            <person name="Ram A.F."/>
            <person name="Ramon A."/>
            <person name="Rauscher S."/>
            <person name="Record E."/>
            <person name="Riano-Pachon D.M."/>
            <person name="Robert V."/>
            <person name="Roehrig J."/>
            <person name="Ruller R."/>
            <person name="Salamov A."/>
            <person name="Salih N.S."/>
            <person name="Samson R.A."/>
            <person name="Sandor E."/>
            <person name="Sanguinetti M."/>
            <person name="Schuetze T."/>
            <person name="Sepcic K."/>
            <person name="Shelest E."/>
            <person name="Sherlock G."/>
            <person name="Sophianopoulou V."/>
            <person name="Squina F.M."/>
            <person name="Sun H."/>
            <person name="Susca A."/>
            <person name="Todd R.B."/>
            <person name="Tsang A."/>
            <person name="Unkles S.E."/>
            <person name="van de Wiele N."/>
            <person name="van Rossen-Uffink D."/>
            <person name="Oliveira J.V."/>
            <person name="Vesth T.C."/>
            <person name="Visser J."/>
            <person name="Yu J.-H."/>
            <person name="Zhou M."/>
            <person name="Andersen M.R."/>
            <person name="Archer D.B."/>
            <person name="Baker S.E."/>
            <person name="Benoit I."/>
            <person name="Brakhage A.A."/>
            <person name="Braus G.H."/>
            <person name="Fischer R."/>
            <person name="Frisvad J.C."/>
            <person name="Goldman G.H."/>
            <person name="Houbraken J."/>
            <person name="Oakley B."/>
            <person name="Pocsi I."/>
            <person name="Scazzocchio C."/>
            <person name="Seiboth B."/>
            <person name="vanKuyk P.A."/>
            <person name="Wortman J."/>
            <person name="Dyer P.S."/>
            <person name="Grigoriev I.V."/>
        </authorList>
    </citation>
    <scope>NUCLEOTIDE SEQUENCE [LARGE SCALE GENOMIC DNA]</scope>
    <source>
        <strain evidence="4">CBS 134.48</strain>
    </source>
</reference>
<organism evidence="3 4">
    <name type="scientific">Aspergillus tubingensis (strain CBS 134.48)</name>
    <dbReference type="NCBI Taxonomy" id="767770"/>
    <lineage>
        <taxon>Eukaryota</taxon>
        <taxon>Fungi</taxon>
        <taxon>Dikarya</taxon>
        <taxon>Ascomycota</taxon>
        <taxon>Pezizomycotina</taxon>
        <taxon>Eurotiomycetes</taxon>
        <taxon>Eurotiomycetidae</taxon>
        <taxon>Eurotiales</taxon>
        <taxon>Aspergillaceae</taxon>
        <taxon>Aspergillus</taxon>
        <taxon>Aspergillus subgen. Circumdati</taxon>
    </lineage>
</organism>
<keyword evidence="2" id="KW-0812">Transmembrane</keyword>
<evidence type="ECO:0000313" key="3">
    <source>
        <dbReference type="EMBL" id="OJI81434.1"/>
    </source>
</evidence>
<keyword evidence="4" id="KW-1185">Reference proteome</keyword>
<dbReference type="EMBL" id="KV878206">
    <property type="protein sequence ID" value="OJI81434.1"/>
    <property type="molecule type" value="Genomic_DNA"/>
</dbReference>
<evidence type="ECO:0000256" key="2">
    <source>
        <dbReference type="SAM" id="Phobius"/>
    </source>
</evidence>
<dbReference type="VEuPathDB" id="FungiDB:ASPTUDRAFT_46821"/>
<dbReference type="Proteomes" id="UP000184304">
    <property type="component" value="Unassembled WGS sequence"/>
</dbReference>
<feature type="compositionally biased region" description="Polar residues" evidence="1">
    <location>
        <begin position="1"/>
        <end position="20"/>
    </location>
</feature>
<feature type="transmembrane region" description="Helical" evidence="2">
    <location>
        <begin position="45"/>
        <end position="64"/>
    </location>
</feature>
<name>A0A1L9MWP0_ASPTC</name>
<proteinExistence type="predicted"/>
<keyword evidence="2" id="KW-0472">Membrane</keyword>
<evidence type="ECO:0000313" key="4">
    <source>
        <dbReference type="Proteomes" id="UP000184304"/>
    </source>
</evidence>
<feature type="region of interest" description="Disordered" evidence="1">
    <location>
        <begin position="1"/>
        <end position="38"/>
    </location>
</feature>
<accession>A0A1L9MWP0</accession>
<evidence type="ECO:0000256" key="1">
    <source>
        <dbReference type="SAM" id="MobiDB-lite"/>
    </source>
</evidence>